<dbReference type="SUPFAM" id="SSF53335">
    <property type="entry name" value="S-adenosyl-L-methionine-dependent methyltransferases"/>
    <property type="match status" value="1"/>
</dbReference>
<dbReference type="GO" id="GO:0031151">
    <property type="term" value="F:histone H3K79 methyltransferase activity"/>
    <property type="evidence" value="ECO:0007669"/>
    <property type="project" value="InterPro"/>
</dbReference>
<dbReference type="Proteomes" id="UP000615234">
    <property type="component" value="Unassembled WGS sequence"/>
</dbReference>
<dbReference type="Pfam" id="PF08123">
    <property type="entry name" value="DOT1"/>
    <property type="match status" value="1"/>
</dbReference>
<evidence type="ECO:0000313" key="3">
    <source>
        <dbReference type="Proteomes" id="UP000615234"/>
    </source>
</evidence>
<dbReference type="EMBL" id="JACOOX010000001">
    <property type="protein sequence ID" value="MBC5661386.1"/>
    <property type="molecule type" value="Genomic_DNA"/>
</dbReference>
<organism evidence="2 3">
    <name type="scientific">Coprococcus hominis</name>
    <name type="common">ex Liu et al. 2022</name>
    <dbReference type="NCBI Taxonomy" id="2763039"/>
    <lineage>
        <taxon>Bacteria</taxon>
        <taxon>Bacillati</taxon>
        <taxon>Bacillota</taxon>
        <taxon>Clostridia</taxon>
        <taxon>Lachnospirales</taxon>
        <taxon>Lachnospiraceae</taxon>
        <taxon>Coprococcus</taxon>
    </lineage>
</organism>
<sequence>MGSEKSFDSFLGIETIAETAFGDMDVCLPVNEEDNNYEVTYYNDLVTMFDEISMEPEDTLVDFGCGLGRVLFYCNSRHYCRTVGIENNARVYDRLLTNAASYQSKFLDQEERMQFLNVEAEAYEVGDEDNYFYFFNPFSGATFKKVLDNIIASVRRQPRDIELLIYYPTFEYQKAIRDCNLFVLKKMIKLSGYEEDPDEKVLVYHLSRYFVA</sequence>
<dbReference type="AlphaFoldDB" id="A0A8I0AJJ7"/>
<evidence type="ECO:0000313" key="2">
    <source>
        <dbReference type="EMBL" id="MBC5661386.1"/>
    </source>
</evidence>
<accession>A0A8I0AJJ7</accession>
<name>A0A8I0AJJ7_9FIRM</name>
<keyword evidence="2" id="KW-0808">Transferase</keyword>
<dbReference type="RefSeq" id="WP_118663146.1">
    <property type="nucleotide sequence ID" value="NZ_JACOOX010000001.1"/>
</dbReference>
<keyword evidence="3" id="KW-1185">Reference proteome</keyword>
<dbReference type="Gene3D" id="3.40.50.150">
    <property type="entry name" value="Vaccinia Virus protein VP39"/>
    <property type="match status" value="1"/>
</dbReference>
<evidence type="ECO:0000259" key="1">
    <source>
        <dbReference type="Pfam" id="PF08123"/>
    </source>
</evidence>
<dbReference type="InterPro" id="IPR025789">
    <property type="entry name" value="DOT1_dom"/>
</dbReference>
<gene>
    <name evidence="2" type="ORF">H8S09_00510</name>
</gene>
<reference evidence="2 3" key="1">
    <citation type="submission" date="2020-08" db="EMBL/GenBank/DDBJ databases">
        <title>Genome public.</title>
        <authorList>
            <person name="Liu C."/>
            <person name="Sun Q."/>
        </authorList>
    </citation>
    <scope>NUCLEOTIDE SEQUENCE [LARGE SCALE GENOMIC DNA]</scope>
    <source>
        <strain evidence="2 3">NSJ-10</strain>
    </source>
</reference>
<proteinExistence type="predicted"/>
<dbReference type="GO" id="GO:0032259">
    <property type="term" value="P:methylation"/>
    <property type="evidence" value="ECO:0007669"/>
    <property type="project" value="UniProtKB-KW"/>
</dbReference>
<dbReference type="InterPro" id="IPR029063">
    <property type="entry name" value="SAM-dependent_MTases_sf"/>
</dbReference>
<feature type="domain" description="DOT1" evidence="1">
    <location>
        <begin position="37"/>
        <end position="89"/>
    </location>
</feature>
<comment type="caution">
    <text evidence="2">The sequence shown here is derived from an EMBL/GenBank/DDBJ whole genome shotgun (WGS) entry which is preliminary data.</text>
</comment>
<protein>
    <submittedName>
        <fullName evidence="2">SAM-dependent methyltransferase</fullName>
    </submittedName>
</protein>
<keyword evidence="2" id="KW-0489">Methyltransferase</keyword>